<dbReference type="AlphaFoldDB" id="A0A0L0HD17"/>
<evidence type="ECO:0000313" key="15">
    <source>
        <dbReference type="Proteomes" id="UP000053201"/>
    </source>
</evidence>
<evidence type="ECO:0000313" key="14">
    <source>
        <dbReference type="EMBL" id="KNC99032.1"/>
    </source>
</evidence>
<dbReference type="FunCoup" id="A0A0L0HD17">
    <property type="interactions" value="172"/>
</dbReference>
<dbReference type="RefSeq" id="XP_016607072.1">
    <property type="nucleotide sequence ID" value="XM_016757497.1"/>
</dbReference>
<feature type="region of interest" description="Disordered" evidence="7">
    <location>
        <begin position="1077"/>
        <end position="1103"/>
    </location>
</feature>
<gene>
    <name evidence="14" type="ORF">SPPG_09338</name>
</gene>
<protein>
    <recommendedName>
        <fullName evidence="16">BAH domain-containing protein</fullName>
    </recommendedName>
</protein>
<dbReference type="SMART" id="SM00439">
    <property type="entry name" value="BAH"/>
    <property type="match status" value="1"/>
</dbReference>
<dbReference type="PROSITE" id="PS51038">
    <property type="entry name" value="BAH"/>
    <property type="match status" value="1"/>
</dbReference>
<organism evidence="14 15">
    <name type="scientific">Spizellomyces punctatus (strain DAOM BR117)</name>
    <dbReference type="NCBI Taxonomy" id="645134"/>
    <lineage>
        <taxon>Eukaryota</taxon>
        <taxon>Fungi</taxon>
        <taxon>Fungi incertae sedis</taxon>
        <taxon>Chytridiomycota</taxon>
        <taxon>Chytridiomycota incertae sedis</taxon>
        <taxon>Chytridiomycetes</taxon>
        <taxon>Spizellomycetales</taxon>
        <taxon>Spizellomycetaceae</taxon>
        <taxon>Spizellomyces</taxon>
    </lineage>
</organism>
<keyword evidence="4" id="KW-0238">DNA-binding</keyword>
<accession>A0A0L0HD17</accession>
<evidence type="ECO:0008006" key="16">
    <source>
        <dbReference type="Google" id="ProtNLM"/>
    </source>
</evidence>
<dbReference type="PROSITE" id="PS51805">
    <property type="entry name" value="EPHD"/>
    <property type="match status" value="1"/>
</dbReference>
<dbReference type="OMA" id="WVMDEPP"/>
<dbReference type="Pfam" id="PF13832">
    <property type="entry name" value="zf-HC5HC2H_2"/>
    <property type="match status" value="1"/>
</dbReference>
<dbReference type="EMBL" id="KQ257459">
    <property type="protein sequence ID" value="KNC99032.1"/>
    <property type="molecule type" value="Genomic_DNA"/>
</dbReference>
<dbReference type="SMART" id="SM00249">
    <property type="entry name" value="PHD"/>
    <property type="match status" value="3"/>
</dbReference>
<evidence type="ECO:0000256" key="2">
    <source>
        <dbReference type="ARBA" id="ARBA00022771"/>
    </source>
</evidence>
<dbReference type="eggNOG" id="KOG0955">
    <property type="taxonomic scope" value="Eukaryota"/>
</dbReference>
<dbReference type="GO" id="GO:0048189">
    <property type="term" value="C:Lid2 complex"/>
    <property type="evidence" value="ECO:0007669"/>
    <property type="project" value="TreeGrafter"/>
</dbReference>
<evidence type="ECO:0000256" key="1">
    <source>
        <dbReference type="ARBA" id="ARBA00022723"/>
    </source>
</evidence>
<proteinExistence type="predicted"/>
<evidence type="ECO:0000256" key="5">
    <source>
        <dbReference type="ARBA" id="ARBA00023242"/>
    </source>
</evidence>
<evidence type="ECO:0000256" key="6">
    <source>
        <dbReference type="PROSITE-ProRule" id="PRU00094"/>
    </source>
</evidence>
<evidence type="ECO:0000259" key="9">
    <source>
        <dbReference type="PROSITE" id="PS50114"/>
    </source>
</evidence>
<dbReference type="PROSITE" id="PS50016">
    <property type="entry name" value="ZF_PHD_2"/>
    <property type="match status" value="1"/>
</dbReference>
<keyword evidence="1" id="KW-0479">Metal-binding</keyword>
<dbReference type="InterPro" id="IPR019786">
    <property type="entry name" value="Zinc_finger_PHD-type_CS"/>
</dbReference>
<dbReference type="SUPFAM" id="SSF57903">
    <property type="entry name" value="FYVE/PHD zinc finger"/>
    <property type="match status" value="2"/>
</dbReference>
<dbReference type="GO" id="GO:0036205">
    <property type="term" value="P:histone catabolic process"/>
    <property type="evidence" value="ECO:0007669"/>
    <property type="project" value="TreeGrafter"/>
</dbReference>
<feature type="region of interest" description="Disordered" evidence="7">
    <location>
        <begin position="264"/>
        <end position="308"/>
    </location>
</feature>
<dbReference type="STRING" id="645134.A0A0L0HD17"/>
<evidence type="ECO:0000259" key="13">
    <source>
        <dbReference type="PROSITE" id="PS51805"/>
    </source>
</evidence>
<feature type="region of interest" description="Disordered" evidence="7">
    <location>
        <begin position="1151"/>
        <end position="1195"/>
    </location>
</feature>
<keyword evidence="15" id="KW-1185">Reference proteome</keyword>
<dbReference type="PROSITE" id="PS01359">
    <property type="entry name" value="ZF_PHD_1"/>
    <property type="match status" value="1"/>
</dbReference>
<dbReference type="GO" id="GO:0004842">
    <property type="term" value="F:ubiquitin-protein transferase activity"/>
    <property type="evidence" value="ECO:0007669"/>
    <property type="project" value="TreeGrafter"/>
</dbReference>
<feature type="domain" description="BAH" evidence="10">
    <location>
        <begin position="53"/>
        <end position="173"/>
    </location>
</feature>
<dbReference type="GO" id="GO:0003682">
    <property type="term" value="F:chromatin binding"/>
    <property type="evidence" value="ECO:0007669"/>
    <property type="project" value="InterPro"/>
</dbReference>
<dbReference type="PANTHER" id="PTHR47672:SF1">
    <property type="entry name" value="E3 UBIQUITIN-PROTEIN LIGASE SNT2"/>
    <property type="match status" value="1"/>
</dbReference>
<dbReference type="PROSITE" id="PS50114">
    <property type="entry name" value="GATA_ZN_FINGER_2"/>
    <property type="match status" value="1"/>
</dbReference>
<dbReference type="Gene3D" id="3.30.40.10">
    <property type="entry name" value="Zinc/RING finger domain, C3HC4 (zinc finger)"/>
    <property type="match status" value="3"/>
</dbReference>
<feature type="compositionally biased region" description="Basic and acidic residues" evidence="7">
    <location>
        <begin position="714"/>
        <end position="723"/>
    </location>
</feature>
<dbReference type="GO" id="GO:0006355">
    <property type="term" value="P:regulation of DNA-templated transcription"/>
    <property type="evidence" value="ECO:0007669"/>
    <property type="project" value="InterPro"/>
</dbReference>
<keyword evidence="2 6" id="KW-0863">Zinc-finger</keyword>
<feature type="region of interest" description="Disordered" evidence="7">
    <location>
        <begin position="714"/>
        <end position="754"/>
    </location>
</feature>
<dbReference type="Gene3D" id="3.30.50.10">
    <property type="entry name" value="Erythroid Transcription Factor GATA-1, subunit A"/>
    <property type="match status" value="1"/>
</dbReference>
<dbReference type="VEuPathDB" id="FungiDB:SPPG_09338"/>
<feature type="domain" description="ELM2" evidence="11">
    <location>
        <begin position="409"/>
        <end position="557"/>
    </location>
</feature>
<dbReference type="InParanoid" id="A0A0L0HD17"/>
<dbReference type="InterPro" id="IPR001965">
    <property type="entry name" value="Znf_PHD"/>
</dbReference>
<feature type="region of interest" description="Disordered" evidence="7">
    <location>
        <begin position="365"/>
        <end position="470"/>
    </location>
</feature>
<feature type="domain" description="PHD-type" evidence="8">
    <location>
        <begin position="208"/>
        <end position="259"/>
    </location>
</feature>
<dbReference type="InterPro" id="IPR029617">
    <property type="entry name" value="Snt2"/>
</dbReference>
<dbReference type="Gene3D" id="1.10.10.60">
    <property type="entry name" value="Homeodomain-like"/>
    <property type="match status" value="1"/>
</dbReference>
<feature type="compositionally biased region" description="Acidic residues" evidence="7">
    <location>
        <begin position="299"/>
        <end position="308"/>
    </location>
</feature>
<name>A0A0L0HD17_SPIPD</name>
<dbReference type="Pfam" id="PF13831">
    <property type="entry name" value="PHD_2"/>
    <property type="match status" value="1"/>
</dbReference>
<feature type="compositionally biased region" description="Low complexity" evidence="7">
    <location>
        <begin position="28"/>
        <end position="37"/>
    </location>
</feature>
<dbReference type="InterPro" id="IPR013088">
    <property type="entry name" value="Znf_NHR/GATA"/>
</dbReference>
<dbReference type="GO" id="GO:0043565">
    <property type="term" value="F:sequence-specific DNA binding"/>
    <property type="evidence" value="ECO:0007669"/>
    <property type="project" value="InterPro"/>
</dbReference>
<feature type="region of interest" description="Disordered" evidence="7">
    <location>
        <begin position="1"/>
        <end position="37"/>
    </location>
</feature>
<feature type="compositionally biased region" description="Basic and acidic residues" evidence="7">
    <location>
        <begin position="1151"/>
        <end position="1161"/>
    </location>
</feature>
<dbReference type="Gene3D" id="2.30.30.490">
    <property type="match status" value="1"/>
</dbReference>
<dbReference type="PANTHER" id="PTHR47672">
    <property type="entry name" value="E3 UBIQUITIN-PROTEIN LIGASE SNT2"/>
    <property type="match status" value="1"/>
</dbReference>
<reference evidence="14 15" key="1">
    <citation type="submission" date="2009-08" db="EMBL/GenBank/DDBJ databases">
        <title>The Genome Sequence of Spizellomyces punctatus strain DAOM BR117.</title>
        <authorList>
            <consortium name="The Broad Institute Genome Sequencing Platform"/>
            <person name="Russ C."/>
            <person name="Cuomo C."/>
            <person name="Shea T."/>
            <person name="Young S.K."/>
            <person name="Zeng Q."/>
            <person name="Koehrsen M."/>
            <person name="Haas B."/>
            <person name="Borodovsky M."/>
            <person name="Guigo R."/>
            <person name="Alvarado L."/>
            <person name="Berlin A."/>
            <person name="Bochicchio J."/>
            <person name="Borenstein D."/>
            <person name="Chapman S."/>
            <person name="Chen Z."/>
            <person name="Engels R."/>
            <person name="Freedman E."/>
            <person name="Gellesch M."/>
            <person name="Goldberg J."/>
            <person name="Griggs A."/>
            <person name="Gujja S."/>
            <person name="Heiman D."/>
            <person name="Hepburn T."/>
            <person name="Howarth C."/>
            <person name="Jen D."/>
            <person name="Larson L."/>
            <person name="Lewis B."/>
            <person name="Mehta T."/>
            <person name="Park D."/>
            <person name="Pearson M."/>
            <person name="Roberts A."/>
            <person name="Saif S."/>
            <person name="Shenoy N."/>
            <person name="Sisk P."/>
            <person name="Stolte C."/>
            <person name="Sykes S."/>
            <person name="Thomson T."/>
            <person name="Walk T."/>
            <person name="White J."/>
            <person name="Yandava C."/>
            <person name="Burger G."/>
            <person name="Gray M.W."/>
            <person name="Holland P.W.H."/>
            <person name="King N."/>
            <person name="Lang F.B.F."/>
            <person name="Roger A.J."/>
            <person name="Ruiz-Trillo I."/>
            <person name="Lander E."/>
            <person name="Nusbaum C."/>
        </authorList>
    </citation>
    <scope>NUCLEOTIDE SEQUENCE [LARGE SCALE GENOMIC DNA]</scope>
    <source>
        <strain evidence="14 15">DAOM BR117</strain>
    </source>
</reference>
<dbReference type="PROSITE" id="PS51293">
    <property type="entry name" value="SANT"/>
    <property type="match status" value="1"/>
</dbReference>
<dbReference type="InterPro" id="IPR009057">
    <property type="entry name" value="Homeodomain-like_sf"/>
</dbReference>
<feature type="compositionally biased region" description="Basic and acidic residues" evidence="7">
    <location>
        <begin position="1185"/>
        <end position="1195"/>
    </location>
</feature>
<feature type="domain" description="SANT" evidence="12">
    <location>
        <begin position="561"/>
        <end position="612"/>
    </location>
</feature>
<dbReference type="Proteomes" id="UP000053201">
    <property type="component" value="Unassembled WGS sequence"/>
</dbReference>
<dbReference type="InterPro" id="IPR000949">
    <property type="entry name" value="ELM2_dom"/>
</dbReference>
<feature type="region of interest" description="Disordered" evidence="7">
    <location>
        <begin position="632"/>
        <end position="667"/>
    </location>
</feature>
<evidence type="ECO:0000259" key="11">
    <source>
        <dbReference type="PROSITE" id="PS51156"/>
    </source>
</evidence>
<dbReference type="GO" id="GO:0008270">
    <property type="term" value="F:zinc ion binding"/>
    <property type="evidence" value="ECO:0007669"/>
    <property type="project" value="UniProtKB-KW"/>
</dbReference>
<evidence type="ECO:0000256" key="7">
    <source>
        <dbReference type="SAM" id="MobiDB-lite"/>
    </source>
</evidence>
<dbReference type="InterPro" id="IPR001025">
    <property type="entry name" value="BAH_dom"/>
</dbReference>
<feature type="domain" description="GATA-type" evidence="9">
    <location>
        <begin position="664"/>
        <end position="730"/>
    </location>
</feature>
<keyword evidence="3" id="KW-0862">Zinc</keyword>
<keyword evidence="5" id="KW-0539">Nucleus</keyword>
<feature type="compositionally biased region" description="Low complexity" evidence="7">
    <location>
        <begin position="285"/>
        <end position="298"/>
    </location>
</feature>
<feature type="compositionally biased region" description="Basic and acidic residues" evidence="7">
    <location>
        <begin position="436"/>
        <end position="447"/>
    </location>
</feature>
<dbReference type="SMART" id="SM00401">
    <property type="entry name" value="ZnF_GATA"/>
    <property type="match status" value="1"/>
</dbReference>
<dbReference type="OrthoDB" id="336088at2759"/>
<dbReference type="InterPro" id="IPR000679">
    <property type="entry name" value="Znf_GATA"/>
</dbReference>
<dbReference type="GeneID" id="27692463"/>
<dbReference type="eggNOG" id="KOG2133">
    <property type="taxonomic scope" value="Eukaryota"/>
</dbReference>
<evidence type="ECO:0000259" key="10">
    <source>
        <dbReference type="PROSITE" id="PS51038"/>
    </source>
</evidence>
<dbReference type="InterPro" id="IPR011011">
    <property type="entry name" value="Znf_FYVE_PHD"/>
</dbReference>
<dbReference type="InterPro" id="IPR034732">
    <property type="entry name" value="EPHD"/>
</dbReference>
<dbReference type="SUPFAM" id="SSF57716">
    <property type="entry name" value="Glucocorticoid receptor-like (DNA-binding domain)"/>
    <property type="match status" value="1"/>
</dbReference>
<evidence type="ECO:0000256" key="3">
    <source>
        <dbReference type="ARBA" id="ARBA00022833"/>
    </source>
</evidence>
<evidence type="ECO:0000256" key="4">
    <source>
        <dbReference type="ARBA" id="ARBA00023125"/>
    </source>
</evidence>
<dbReference type="Pfam" id="PF01426">
    <property type="entry name" value="BAH"/>
    <property type="match status" value="1"/>
</dbReference>
<dbReference type="PROSITE" id="PS51156">
    <property type="entry name" value="ELM2"/>
    <property type="match status" value="1"/>
</dbReference>
<dbReference type="InterPro" id="IPR043151">
    <property type="entry name" value="BAH_sf"/>
</dbReference>
<dbReference type="InterPro" id="IPR017884">
    <property type="entry name" value="SANT_dom"/>
</dbReference>
<dbReference type="FunFam" id="1.10.10.60:FF:000012">
    <property type="entry name" value="Metastasis-associated 1 family, member 3"/>
    <property type="match status" value="1"/>
</dbReference>
<sequence length="1218" mass="135940">MKQAQKKAPLSVTPVNGKSVSPVKVKSRGGNSAAGSANSGKAAVTQIVAKNGETYALNDYVYLAPDIPNELYYVGRILEFVSGKLPGKQTVARIGWFYRPKDVLPGGRGKKHDPRLLLASMHSDINPISSIRGKCKVEHISHVKDMEQWRAEEDCFYYDQLYDRYTHRVYDVVPLELVKNLPREVSRALSDYQFILVEAGKASDFTERRVCNSCDRWCNPDEAVIKCVACRAAFHLGCVGIVKKPPKGYAWQCAKCNKKASDAAEEEEKTSLGKSRGKVGKKESSLPSQSNDSDSAISSEDEDVKTEVPMEEVELPFNRTKDAAKPMWPYRYFGEYAKYREILAEEGPDRGHPKAASRIGKQFQADLPDLEAKPDSTNLSASRIGGEYQADIPDLETPPFPETGRRTSSGSRVGTDYQADIPPLELPHQPNVVEETADRRNGERRQTETPPLEAPLSSAKGNSKLAARGKGKRKLKLLDSDVNEELEIPSRGSSAEVVFKMPPHMSEQQLDAYMEHIQEEMPSTLKSSDYLIDRALAELHKADYDIEAALKVMLELKARDLGVVDWAENEIKAFEGGIAKYGHELHLVHREVPAKPMTEVVAFFYKWKKSRRYAAVYSQFCKKYRPSKRFKGQKHAMDGAADAEGNLSNGDLSEDDMPPSPTGKGRVKECANCWTTESQRWKYRQKDLKKEILCLACGIHYLKYGVTRVISDTQKRANRESAPKKIIKRKRSFDNAQTPSDSERKPAKKKSRKAVAKVSLPEITFVEDFVPSSPESDAPRPCAVCTELYEPPGNLLLTCLGCKLRVHKECYGVPAEHIETTFQCARCRNIQHPECSVLYKCVLCPIVNSPRESALKRTIGNNWAHLTCAIWMPEVKFGNVETEEPVECIGLIDKKRWKQLCCICKQPEGACITCSERNCSVAFHATCAQYAGWEMTIESLKLSKSSSQVELKALAHCPRHDRRNVSSFHGETIKAVATAAATSSLHQPAPSSLTPYYSHVPPEELDYSYSRPFLIREFVLSQKRNTKPLTTSGQKRAYSMALQGTCLCHVCSAGGLHEEPSVKNLISPIILEVPKLGGRKGSSVSPTAAEAPRRKSSGAMSQSVQSPLLDTFIDHPSITRICAQCHKTVSPAWWKQKDIVEQIREAGHNVDDLLKPDKPMEHAPVPISNGTRKKRKSRDEDAEEQDHAKKTKVGDVKEEDAMLCHGCMWDLKDRAGMK</sequence>
<evidence type="ECO:0000259" key="12">
    <source>
        <dbReference type="PROSITE" id="PS51293"/>
    </source>
</evidence>
<dbReference type="InterPro" id="IPR019787">
    <property type="entry name" value="Znf_PHD-finger"/>
</dbReference>
<feature type="domain" description="PHD-type" evidence="13">
    <location>
        <begin position="838"/>
        <end position="961"/>
    </location>
</feature>
<dbReference type="InterPro" id="IPR013083">
    <property type="entry name" value="Znf_RING/FYVE/PHD"/>
</dbReference>
<evidence type="ECO:0000259" key="8">
    <source>
        <dbReference type="PROSITE" id="PS50016"/>
    </source>
</evidence>
<dbReference type="SUPFAM" id="SSF46689">
    <property type="entry name" value="Homeodomain-like"/>
    <property type="match status" value="1"/>
</dbReference>